<evidence type="ECO:0000313" key="6">
    <source>
        <dbReference type="Proteomes" id="UP000182063"/>
    </source>
</evidence>
<protein>
    <submittedName>
        <fullName evidence="5">Aldehyde-activating protein</fullName>
    </submittedName>
</protein>
<dbReference type="PROSITE" id="PS51891">
    <property type="entry name" value="CENP_V_GFA"/>
    <property type="match status" value="1"/>
</dbReference>
<name>A0A1L3ZZ68_9SPHN</name>
<dbReference type="PANTHER" id="PTHR28620:SF1">
    <property type="entry name" value="CENP-V_GFA DOMAIN-CONTAINING PROTEIN"/>
    <property type="match status" value="1"/>
</dbReference>
<organism evidence="5 6">
    <name type="scientific">Tardibacter chloracetimidivorans</name>
    <dbReference type="NCBI Taxonomy" id="1921510"/>
    <lineage>
        <taxon>Bacteria</taxon>
        <taxon>Pseudomonadati</taxon>
        <taxon>Pseudomonadota</taxon>
        <taxon>Alphaproteobacteria</taxon>
        <taxon>Sphingomonadales</taxon>
        <taxon>Sphingomonadaceae</taxon>
        <taxon>Tardibacter</taxon>
    </lineage>
</organism>
<dbReference type="EMBL" id="CP018221">
    <property type="protein sequence ID" value="API60905.1"/>
    <property type="molecule type" value="Genomic_DNA"/>
</dbReference>
<dbReference type="OrthoDB" id="9805575at2"/>
<dbReference type="InterPro" id="IPR052355">
    <property type="entry name" value="CENP-V-like"/>
</dbReference>
<dbReference type="InterPro" id="IPR006913">
    <property type="entry name" value="CENP-V/GFA"/>
</dbReference>
<dbReference type="InterPro" id="IPR011057">
    <property type="entry name" value="Mss4-like_sf"/>
</dbReference>
<comment type="similarity">
    <text evidence="1">Belongs to the Gfa family.</text>
</comment>
<dbReference type="GO" id="GO:0046872">
    <property type="term" value="F:metal ion binding"/>
    <property type="evidence" value="ECO:0007669"/>
    <property type="project" value="UniProtKB-KW"/>
</dbReference>
<keyword evidence="6" id="KW-1185">Reference proteome</keyword>
<evidence type="ECO:0000259" key="4">
    <source>
        <dbReference type="PROSITE" id="PS51891"/>
    </source>
</evidence>
<keyword evidence="2" id="KW-0479">Metal-binding</keyword>
<dbReference type="Pfam" id="PF04828">
    <property type="entry name" value="GFA"/>
    <property type="match status" value="1"/>
</dbReference>
<keyword evidence="3" id="KW-0862">Zinc</keyword>
<dbReference type="KEGG" id="sphj:BSL82_02615"/>
<evidence type="ECO:0000256" key="2">
    <source>
        <dbReference type="ARBA" id="ARBA00022723"/>
    </source>
</evidence>
<evidence type="ECO:0000256" key="1">
    <source>
        <dbReference type="ARBA" id="ARBA00005495"/>
    </source>
</evidence>
<dbReference type="PANTHER" id="PTHR28620">
    <property type="entry name" value="CENTROMERE PROTEIN V"/>
    <property type="match status" value="1"/>
</dbReference>
<proteinExistence type="inferred from homology"/>
<dbReference type="STRING" id="1921510.BSL82_02615"/>
<evidence type="ECO:0000313" key="5">
    <source>
        <dbReference type="EMBL" id="API60905.1"/>
    </source>
</evidence>
<accession>A0A1L3ZZ68</accession>
<gene>
    <name evidence="5" type="ORF">BSL82_02615</name>
</gene>
<evidence type="ECO:0000256" key="3">
    <source>
        <dbReference type="ARBA" id="ARBA00022833"/>
    </source>
</evidence>
<dbReference type="SUPFAM" id="SSF51316">
    <property type="entry name" value="Mss4-like"/>
    <property type="match status" value="1"/>
</dbReference>
<dbReference type="GO" id="GO:0016846">
    <property type="term" value="F:carbon-sulfur lyase activity"/>
    <property type="evidence" value="ECO:0007669"/>
    <property type="project" value="InterPro"/>
</dbReference>
<dbReference type="Gene3D" id="2.170.150.70">
    <property type="match status" value="1"/>
</dbReference>
<reference evidence="6" key="1">
    <citation type="submission" date="2016-11" db="EMBL/GenBank/DDBJ databases">
        <title>Complete Genome Sequence of alachlor-degrading Sphingomonas sp. strain JJ-A5.</title>
        <authorList>
            <person name="Lee H."/>
            <person name="Ka J.-O."/>
        </authorList>
    </citation>
    <scope>NUCLEOTIDE SEQUENCE [LARGE SCALE GENOMIC DNA]</scope>
    <source>
        <strain evidence="6">JJ-A5</strain>
    </source>
</reference>
<dbReference type="AlphaFoldDB" id="A0A1L3ZZ68"/>
<dbReference type="Proteomes" id="UP000182063">
    <property type="component" value="Chromosome"/>
</dbReference>
<sequence>MTVSGGCHCGLVHFEADLPSADVEVLDCNCSVCAMTGYLHLIVPESAFRLTDGKSETTSYRFGSGKARHIFCATCGIKSFYRPRSHPQGISVNLRCLDPDHGLNVTVRSFDGRDWENAKATLDQSQR</sequence>
<feature type="domain" description="CENP-V/GFA" evidence="4">
    <location>
        <begin position="3"/>
        <end position="116"/>
    </location>
</feature>